<dbReference type="EMBL" id="FRBI01000002">
    <property type="protein sequence ID" value="SHL00251.1"/>
    <property type="molecule type" value="Genomic_DNA"/>
</dbReference>
<dbReference type="RefSeq" id="WP_073494000.1">
    <property type="nucleotide sequence ID" value="NZ_FRBI01000002.1"/>
</dbReference>
<reference evidence="3 4" key="1">
    <citation type="submission" date="2016-11" db="EMBL/GenBank/DDBJ databases">
        <authorList>
            <person name="Jaros S."/>
            <person name="Januszkiewicz K."/>
            <person name="Wedrychowicz H."/>
        </authorList>
    </citation>
    <scope>NUCLEOTIDE SEQUENCE [LARGE SCALE GENOMIC DNA]</scope>
    <source>
        <strain evidence="3 4">CGMCC 4.2025</strain>
    </source>
</reference>
<name>A0A1M6X2X4_9ACTN</name>
<dbReference type="STRING" id="310782.SAMN05216499_102292"/>
<keyword evidence="2" id="KW-0472">Membrane</keyword>
<sequence length="144" mass="15163">MPDDDEFASVVLDEEFVRSALFHEPTARERMLAVAEGPALPPGWPGRRRNPRSAAAEPGDDTDFPETDPLYAAGHPYRGSSTRWHRPVAWALAVVMGIGVVALTFAAVYRGAGGATRQPADPPPSSGSPVGGRLLPPVASTPAP</sequence>
<keyword evidence="2" id="KW-0812">Transmembrane</keyword>
<feature type="compositionally biased region" description="Low complexity" evidence="1">
    <location>
        <begin position="127"/>
        <end position="138"/>
    </location>
</feature>
<dbReference type="AlphaFoldDB" id="A0A1M6X2X4"/>
<proteinExistence type="predicted"/>
<evidence type="ECO:0000256" key="2">
    <source>
        <dbReference type="SAM" id="Phobius"/>
    </source>
</evidence>
<dbReference type="Proteomes" id="UP000184111">
    <property type="component" value="Unassembled WGS sequence"/>
</dbReference>
<feature type="region of interest" description="Disordered" evidence="1">
    <location>
        <begin position="33"/>
        <end position="81"/>
    </location>
</feature>
<protein>
    <submittedName>
        <fullName evidence="3">Uncharacterized protein</fullName>
    </submittedName>
</protein>
<organism evidence="3 4">
    <name type="scientific">Actinacidiphila paucisporea</name>
    <dbReference type="NCBI Taxonomy" id="310782"/>
    <lineage>
        <taxon>Bacteria</taxon>
        <taxon>Bacillati</taxon>
        <taxon>Actinomycetota</taxon>
        <taxon>Actinomycetes</taxon>
        <taxon>Kitasatosporales</taxon>
        <taxon>Streptomycetaceae</taxon>
        <taxon>Actinacidiphila</taxon>
    </lineage>
</organism>
<keyword evidence="4" id="KW-1185">Reference proteome</keyword>
<dbReference type="OrthoDB" id="3854688at2"/>
<accession>A0A1M6X2X4</accession>
<evidence type="ECO:0000313" key="4">
    <source>
        <dbReference type="Proteomes" id="UP000184111"/>
    </source>
</evidence>
<feature type="region of interest" description="Disordered" evidence="1">
    <location>
        <begin position="112"/>
        <end position="144"/>
    </location>
</feature>
<gene>
    <name evidence="3" type="ORF">SAMN05216499_102292</name>
</gene>
<feature type="transmembrane region" description="Helical" evidence="2">
    <location>
        <begin position="88"/>
        <end position="109"/>
    </location>
</feature>
<keyword evidence="2" id="KW-1133">Transmembrane helix</keyword>
<evidence type="ECO:0000313" key="3">
    <source>
        <dbReference type="EMBL" id="SHL00251.1"/>
    </source>
</evidence>
<evidence type="ECO:0000256" key="1">
    <source>
        <dbReference type="SAM" id="MobiDB-lite"/>
    </source>
</evidence>